<accession>A0A5K1K169</accession>
<proteinExistence type="predicted"/>
<dbReference type="InterPro" id="IPR001680">
    <property type="entry name" value="WD40_rpt"/>
</dbReference>
<dbReference type="InterPro" id="IPR015943">
    <property type="entry name" value="WD40/YVTN_repeat-like_dom_sf"/>
</dbReference>
<sequence length="604" mass="66672">MRLPIEVCEAIIDDASDDPQSLHQLCLTCAAFVPRARHHLFTSIVIRTSKQMESYLDFVHKHPWIPARVQKVTLSASIPKDNDKPNIRPLEVIPVHIFVTLPNLQTWSMEVQSSGHLPLKTPSLSLHRSVLRWYRKCGNRIRTLELDQISFEDISDFTGLVSALTNIQSLRCSRISFRTKRESNPALLKPGTLQVSNLEVSTSVDIGALEYMLARSTATLRSVRFSIIYYYPEYFERLEKTISWPKQLTSLVLVVNVGAEPVMDNSNKSLYQFLRGSTGVLERVEKSHLRSVRVEFNSDPISRLGSCLSHAGTSLEACKVLEGTLLRFTNPRILVSDVVGVQRAGRADFWSSVIRRAFPTLSERGLLTINSTHIVPLHPPDLLGHESATGYAQLPQRRPRGAIVLAVRHLAWIFCYGCSVWEPLVGGLPKKLPSHPDRDGVAVNAFSFDPESRRVATAHGNADRSGLGVDNLDACVVRIWDVATGAALAVLTGHWKRVTSVAFSPDGRSLLTASDDKSAASEVAQTVFSPDAKYGATGSSWEGQAFALWRTEDGSCAAEFDEHTRAQGRVTHIAFSPNGEFLASGDNDGVVHIRSLSKITTGGH</sequence>
<keyword evidence="2" id="KW-0540">Nuclease</keyword>
<dbReference type="GO" id="GO:0004519">
    <property type="term" value="F:endonuclease activity"/>
    <property type="evidence" value="ECO:0007669"/>
    <property type="project" value="UniProtKB-KW"/>
</dbReference>
<gene>
    <name evidence="2" type="primary">Q8Y1E6</name>
</gene>
<dbReference type="SUPFAM" id="SSF50998">
    <property type="entry name" value="Quinoprotein alcohol dehydrogenase-like"/>
    <property type="match status" value="1"/>
</dbReference>
<dbReference type="EC" id="3.1.30.-" evidence="2"/>
<dbReference type="InterPro" id="IPR011047">
    <property type="entry name" value="Quinoprotein_ADH-like_sf"/>
</dbReference>
<name>A0A5K1K169_9APHY</name>
<feature type="repeat" description="WD" evidence="1">
    <location>
        <begin position="491"/>
        <end position="518"/>
    </location>
</feature>
<reference evidence="2" key="1">
    <citation type="submission" date="2019-10" db="EMBL/GenBank/DDBJ databases">
        <authorList>
            <person name="Nor Muhammad N."/>
        </authorList>
    </citation>
    <scope>NUCLEOTIDE SEQUENCE</scope>
</reference>
<protein>
    <submittedName>
        <fullName evidence="2">Dna/rna non-specific endonuclease protein (EC)</fullName>
        <ecNumber evidence="2">3.1.30.-</ecNumber>
    </submittedName>
</protein>
<dbReference type="Pfam" id="PF00400">
    <property type="entry name" value="WD40"/>
    <property type="match status" value="2"/>
</dbReference>
<dbReference type="GO" id="GO:0016787">
    <property type="term" value="F:hydrolase activity"/>
    <property type="evidence" value="ECO:0007669"/>
    <property type="project" value="UniProtKB-KW"/>
</dbReference>
<dbReference type="SMART" id="SM00320">
    <property type="entry name" value="WD40"/>
    <property type="match status" value="3"/>
</dbReference>
<dbReference type="PROSITE" id="PS50294">
    <property type="entry name" value="WD_REPEATS_REGION"/>
    <property type="match status" value="1"/>
</dbReference>
<keyword evidence="1" id="KW-0853">WD repeat</keyword>
<evidence type="ECO:0000256" key="1">
    <source>
        <dbReference type="PROSITE-ProRule" id="PRU00221"/>
    </source>
</evidence>
<keyword evidence="2" id="KW-0255">Endonuclease</keyword>
<evidence type="ECO:0000313" key="2">
    <source>
        <dbReference type="EMBL" id="VWO99150.1"/>
    </source>
</evidence>
<organism evidence="2">
    <name type="scientific">Ganoderma boninense</name>
    <dbReference type="NCBI Taxonomy" id="34458"/>
    <lineage>
        <taxon>Eukaryota</taxon>
        <taxon>Fungi</taxon>
        <taxon>Dikarya</taxon>
        <taxon>Basidiomycota</taxon>
        <taxon>Agaricomycotina</taxon>
        <taxon>Agaricomycetes</taxon>
        <taxon>Polyporales</taxon>
        <taxon>Polyporaceae</taxon>
        <taxon>Ganoderma</taxon>
    </lineage>
</organism>
<dbReference type="EMBL" id="LR727432">
    <property type="protein sequence ID" value="VWO99150.1"/>
    <property type="molecule type" value="Genomic_DNA"/>
</dbReference>
<dbReference type="Gene3D" id="2.130.10.10">
    <property type="entry name" value="YVTN repeat-like/Quinoprotein amine dehydrogenase"/>
    <property type="match status" value="2"/>
</dbReference>
<dbReference type="PROSITE" id="PS50082">
    <property type="entry name" value="WD_REPEATS_2"/>
    <property type="match status" value="1"/>
</dbReference>
<keyword evidence="2" id="KW-0378">Hydrolase</keyword>
<dbReference type="PANTHER" id="PTHR19879:SF9">
    <property type="entry name" value="TRANSCRIPTION INITIATION FACTOR TFIID SUBUNIT 5"/>
    <property type="match status" value="1"/>
</dbReference>
<dbReference type="AlphaFoldDB" id="A0A5K1K169"/>
<dbReference type="PANTHER" id="PTHR19879">
    <property type="entry name" value="TRANSCRIPTION INITIATION FACTOR TFIID"/>
    <property type="match status" value="1"/>
</dbReference>